<keyword evidence="5 11" id="KW-0444">Lipid biosynthesis</keyword>
<keyword evidence="9 11" id="KW-0275">Fatty acid biosynthesis</keyword>
<accession>A0AA94KNI4</accession>
<proteinExistence type="inferred from homology"/>
<dbReference type="CDD" id="cd00834">
    <property type="entry name" value="KAS_I_II"/>
    <property type="match status" value="1"/>
</dbReference>
<evidence type="ECO:0000313" key="15">
    <source>
        <dbReference type="EMBL" id="ANI84418.1"/>
    </source>
</evidence>
<dbReference type="InterPro" id="IPR018201">
    <property type="entry name" value="Ketoacyl_synth_AS"/>
</dbReference>
<reference evidence="16 18" key="1">
    <citation type="submission" date="2016-10" db="EMBL/GenBank/DDBJ databases">
        <authorList>
            <person name="Varghese N."/>
            <person name="Submissions S."/>
        </authorList>
    </citation>
    <scope>NUCLEOTIDE SEQUENCE [LARGE SCALE GENOMIC DNA]</scope>
    <source>
        <strain evidence="16 18">CGMCC 1.7012</strain>
    </source>
</reference>
<sequence>MSVPTKRVVVTGMGIVSPLGCGVSHVWQALLQGKSGISRLDEEIVEDIACKVAGQVPSIEDDPLHGFDPSVAIPSKERKKMDRFIEFAMVAAQEALSQAGWFPEDQAERDRTATVIATGIGGFNEIANAVRTTDTRGPRRLSPFTIPSFLANLAAGHVSIAHGFRGPIGAPVTACAAGAQAIGDAARMIRAGEADIALCGGSEAAIHRVSLGGFAAAKALSSSFNDRPEEASRPFDRDRDGFVMGEGAGIVVIESLEHALARGATPLAELVGYGTSADAHHLTAGPEDGNGARRAMEAAIKQAGIIPADIQHINAHATSTQVGDKGELAAIKSVFGTHQVAITSTKSATGHLLGAAGGIEAIFTIQALREQVVPPTLNLHHPDAEAEGLHLVALTAQPQRMHYALSNGFGFGGVNASLLLKRWE</sequence>
<dbReference type="NCBIfam" id="NF005589">
    <property type="entry name" value="PRK07314.1"/>
    <property type="match status" value="1"/>
</dbReference>
<dbReference type="SUPFAM" id="SSF53901">
    <property type="entry name" value="Thiolase-like"/>
    <property type="match status" value="2"/>
</dbReference>
<feature type="domain" description="Ketosynthase family 3 (KS3)" evidence="14">
    <location>
        <begin position="5"/>
        <end position="422"/>
    </location>
</feature>
<keyword evidence="8" id="KW-0443">Lipid metabolism</keyword>
<comment type="catalytic activity">
    <reaction evidence="11">
        <text>a fatty acyl-[ACP] + malonyl-[ACP] + H(+) = a 3-oxoacyl-[ACP] + holo-[ACP] + CO2</text>
        <dbReference type="Rhea" id="RHEA:22836"/>
        <dbReference type="Rhea" id="RHEA-COMP:9623"/>
        <dbReference type="Rhea" id="RHEA-COMP:9685"/>
        <dbReference type="Rhea" id="RHEA-COMP:9916"/>
        <dbReference type="Rhea" id="RHEA-COMP:14125"/>
        <dbReference type="ChEBI" id="CHEBI:15378"/>
        <dbReference type="ChEBI" id="CHEBI:16526"/>
        <dbReference type="ChEBI" id="CHEBI:64479"/>
        <dbReference type="ChEBI" id="CHEBI:78449"/>
        <dbReference type="ChEBI" id="CHEBI:78776"/>
        <dbReference type="ChEBI" id="CHEBI:138651"/>
    </reaction>
</comment>
<evidence type="ECO:0000313" key="16">
    <source>
        <dbReference type="EMBL" id="SFB66668.1"/>
    </source>
</evidence>
<dbReference type="PIRSF" id="PIRSF000447">
    <property type="entry name" value="KAS_II"/>
    <property type="match status" value="1"/>
</dbReference>
<evidence type="ECO:0000313" key="18">
    <source>
        <dbReference type="Proteomes" id="UP000182314"/>
    </source>
</evidence>
<evidence type="ECO:0000256" key="1">
    <source>
        <dbReference type="ARBA" id="ARBA00005194"/>
    </source>
</evidence>
<evidence type="ECO:0000256" key="3">
    <source>
        <dbReference type="ARBA" id="ARBA00012356"/>
    </source>
</evidence>
<dbReference type="GO" id="GO:0005829">
    <property type="term" value="C:cytosol"/>
    <property type="evidence" value="ECO:0007669"/>
    <property type="project" value="TreeGrafter"/>
</dbReference>
<dbReference type="Pfam" id="PF00109">
    <property type="entry name" value="ketoacyl-synt"/>
    <property type="match status" value="1"/>
</dbReference>
<evidence type="ECO:0000256" key="5">
    <source>
        <dbReference type="ARBA" id="ARBA00022516"/>
    </source>
</evidence>
<gene>
    <name evidence="15" type="primary">fabF</name>
    <name evidence="15" type="ORF">AWR26_20485</name>
    <name evidence="16" type="ORF">SAMN05216286_0111</name>
</gene>
<dbReference type="FunFam" id="3.40.47.10:FF:000009">
    <property type="entry name" value="3-oxoacyl-[acyl-carrier-protein] synthase 2"/>
    <property type="match status" value="1"/>
</dbReference>
<dbReference type="RefSeq" id="WP_064568374.1">
    <property type="nucleotide sequence ID" value="NZ_CP014007.2"/>
</dbReference>
<dbReference type="EC" id="2.3.1.179" evidence="3 11"/>
<dbReference type="InterPro" id="IPR016039">
    <property type="entry name" value="Thiolase-like"/>
</dbReference>
<evidence type="ECO:0000256" key="12">
    <source>
        <dbReference type="PIRSR" id="PIRSR000447-1"/>
    </source>
</evidence>
<dbReference type="GO" id="GO:0004315">
    <property type="term" value="F:3-oxoacyl-[acyl-carrier-protein] synthase activity"/>
    <property type="evidence" value="ECO:0007669"/>
    <property type="project" value="UniProtKB-UniRule"/>
</dbReference>
<dbReference type="NCBIfam" id="TIGR03150">
    <property type="entry name" value="fabF"/>
    <property type="match status" value="1"/>
</dbReference>
<evidence type="ECO:0000256" key="7">
    <source>
        <dbReference type="ARBA" id="ARBA00022832"/>
    </source>
</evidence>
<comment type="similarity">
    <text evidence="2 11 13">Belongs to the thiolase-like superfamily. Beta-ketoacyl-ACP synthases family.</text>
</comment>
<dbReference type="KEGG" id="kor:AWR26_20485"/>
<dbReference type="InterPro" id="IPR017568">
    <property type="entry name" value="3-oxoacyl-ACP_synth-2"/>
</dbReference>
<dbReference type="NCBIfam" id="NF004970">
    <property type="entry name" value="PRK06333.1"/>
    <property type="match status" value="1"/>
</dbReference>
<keyword evidence="6 11" id="KW-0808">Transferase</keyword>
<dbReference type="EMBL" id="FOKO01000001">
    <property type="protein sequence ID" value="SFB66668.1"/>
    <property type="molecule type" value="Genomic_DNA"/>
</dbReference>
<dbReference type="PANTHER" id="PTHR11712:SF321">
    <property type="entry name" value="3-OXOACYL-[ACYL-CARRIER-PROTEIN] SYNTHASE 2"/>
    <property type="match status" value="1"/>
</dbReference>
<evidence type="ECO:0000259" key="14">
    <source>
        <dbReference type="PROSITE" id="PS52004"/>
    </source>
</evidence>
<dbReference type="PANTHER" id="PTHR11712">
    <property type="entry name" value="POLYKETIDE SYNTHASE-RELATED"/>
    <property type="match status" value="1"/>
</dbReference>
<evidence type="ECO:0000256" key="2">
    <source>
        <dbReference type="ARBA" id="ARBA00008467"/>
    </source>
</evidence>
<evidence type="ECO:0000313" key="17">
    <source>
        <dbReference type="Proteomes" id="UP000078227"/>
    </source>
</evidence>
<keyword evidence="7" id="KW-0276">Fatty acid metabolism</keyword>
<dbReference type="InterPro" id="IPR014030">
    <property type="entry name" value="Ketoacyl_synth_N"/>
</dbReference>
<dbReference type="PROSITE" id="PS52004">
    <property type="entry name" value="KS3_2"/>
    <property type="match status" value="1"/>
</dbReference>
<name>A0AA94KNI4_9ENTR</name>
<dbReference type="AlphaFoldDB" id="A0AA94KNI4"/>
<evidence type="ECO:0000256" key="11">
    <source>
        <dbReference type="PIRNR" id="PIRNR000447"/>
    </source>
</evidence>
<dbReference type="EMBL" id="CP014007">
    <property type="protein sequence ID" value="ANI84418.1"/>
    <property type="molecule type" value="Genomic_DNA"/>
</dbReference>
<evidence type="ECO:0000256" key="9">
    <source>
        <dbReference type="ARBA" id="ARBA00023160"/>
    </source>
</evidence>
<comment type="pathway">
    <text evidence="1 11">Lipid metabolism; fatty acid biosynthesis.</text>
</comment>
<dbReference type="InterPro" id="IPR014031">
    <property type="entry name" value="Ketoacyl_synth_C"/>
</dbReference>
<evidence type="ECO:0000256" key="8">
    <source>
        <dbReference type="ARBA" id="ARBA00023098"/>
    </source>
</evidence>
<dbReference type="Pfam" id="PF02801">
    <property type="entry name" value="Ketoacyl-synt_C"/>
    <property type="match status" value="1"/>
</dbReference>
<feature type="active site" description="For beta-ketoacyl synthase activity" evidence="12">
    <location>
        <position position="175"/>
    </location>
</feature>
<dbReference type="Proteomes" id="UP000078227">
    <property type="component" value="Chromosome"/>
</dbReference>
<dbReference type="GO" id="GO:0006633">
    <property type="term" value="P:fatty acid biosynthetic process"/>
    <property type="evidence" value="ECO:0007669"/>
    <property type="project" value="UniProtKB-UniRule"/>
</dbReference>
<comment type="function">
    <text evidence="11">Involved in the type II fatty acid elongation cycle. Catalyzes the elongation of a wide range of acyl-ACP by the addition of two carbons from malonyl-ACP to an acyl acceptor. Can efficiently catalyze the conversion of palmitoleoyl-ACP (cis-hexadec-9-enoyl-ACP) to cis-vaccenoyl-ACP (cis-octadec-11-enoyl-ACP), an essential step in the thermal regulation of fatty acid composition.</text>
</comment>
<dbReference type="InterPro" id="IPR000794">
    <property type="entry name" value="Beta-ketoacyl_synthase"/>
</dbReference>
<organism evidence="16 18">
    <name type="scientific">Kosakonia oryzae</name>
    <dbReference type="NCBI Taxonomy" id="497725"/>
    <lineage>
        <taxon>Bacteria</taxon>
        <taxon>Pseudomonadati</taxon>
        <taxon>Pseudomonadota</taxon>
        <taxon>Gammaproteobacteria</taxon>
        <taxon>Enterobacterales</taxon>
        <taxon>Enterobacteriaceae</taxon>
        <taxon>Kosakonia</taxon>
    </lineage>
</organism>
<dbReference type="Gene3D" id="3.40.47.10">
    <property type="match status" value="1"/>
</dbReference>
<reference evidence="15 17" key="2">
    <citation type="submission" date="2021-03" db="EMBL/GenBank/DDBJ databases">
        <authorList>
            <person name="Li Y."/>
            <person name="Li S."/>
            <person name="Chen M."/>
            <person name="Peng G."/>
            <person name="Tan Z."/>
            <person name="An Q."/>
        </authorList>
    </citation>
    <scope>NUCLEOTIDE SEQUENCE [LARGE SCALE GENOMIC DNA]</scope>
    <source>
        <strain evidence="15 17">Ola 51</strain>
    </source>
</reference>
<dbReference type="Proteomes" id="UP000182314">
    <property type="component" value="Unassembled WGS sequence"/>
</dbReference>
<evidence type="ECO:0000256" key="6">
    <source>
        <dbReference type="ARBA" id="ARBA00022679"/>
    </source>
</evidence>
<keyword evidence="17" id="KW-1185">Reference proteome</keyword>
<protein>
    <recommendedName>
        <fullName evidence="4 11">3-oxoacyl-[acyl-carrier-protein] synthase 2</fullName>
        <ecNumber evidence="3 11">2.3.1.179</ecNumber>
    </recommendedName>
</protein>
<evidence type="ECO:0000256" key="10">
    <source>
        <dbReference type="ARBA" id="ARBA00023315"/>
    </source>
</evidence>
<comment type="catalytic activity">
    <reaction evidence="11">
        <text>(9Z)-hexadecenoyl-[ACP] + malonyl-[ACP] + H(+) = 3-oxo-(11Z)-octadecenoyl-[ACP] + holo-[ACP] + CO2</text>
        <dbReference type="Rhea" id="RHEA:55040"/>
        <dbReference type="Rhea" id="RHEA-COMP:9623"/>
        <dbReference type="Rhea" id="RHEA-COMP:9685"/>
        <dbReference type="Rhea" id="RHEA-COMP:10800"/>
        <dbReference type="Rhea" id="RHEA-COMP:14074"/>
        <dbReference type="ChEBI" id="CHEBI:15378"/>
        <dbReference type="ChEBI" id="CHEBI:16526"/>
        <dbReference type="ChEBI" id="CHEBI:64479"/>
        <dbReference type="ChEBI" id="CHEBI:78449"/>
        <dbReference type="ChEBI" id="CHEBI:83989"/>
        <dbReference type="ChEBI" id="CHEBI:138538"/>
        <dbReference type="EC" id="2.3.1.179"/>
    </reaction>
</comment>
<dbReference type="PROSITE" id="PS00606">
    <property type="entry name" value="KS3_1"/>
    <property type="match status" value="1"/>
</dbReference>
<dbReference type="SMART" id="SM00825">
    <property type="entry name" value="PKS_KS"/>
    <property type="match status" value="1"/>
</dbReference>
<evidence type="ECO:0000256" key="13">
    <source>
        <dbReference type="RuleBase" id="RU003694"/>
    </source>
</evidence>
<evidence type="ECO:0000256" key="4">
    <source>
        <dbReference type="ARBA" id="ARBA00014657"/>
    </source>
</evidence>
<keyword evidence="10 11" id="KW-0012">Acyltransferase</keyword>
<dbReference type="InterPro" id="IPR020841">
    <property type="entry name" value="PKS_Beta-ketoAc_synthase_dom"/>
</dbReference>